<feature type="transmembrane region" description="Helical" evidence="8">
    <location>
        <begin position="570"/>
        <end position="589"/>
    </location>
</feature>
<evidence type="ECO:0000256" key="7">
    <source>
        <dbReference type="SAM" id="MobiDB-lite"/>
    </source>
</evidence>
<accession>A0AAF0BS54</accession>
<feature type="transmembrane region" description="Helical" evidence="8">
    <location>
        <begin position="285"/>
        <end position="306"/>
    </location>
</feature>
<dbReference type="KEGG" id="ima:PO878_03205"/>
<feature type="transmembrane region" description="Helical" evidence="8">
    <location>
        <begin position="181"/>
        <end position="200"/>
    </location>
</feature>
<feature type="transmembrane region" description="Helical" evidence="8">
    <location>
        <begin position="312"/>
        <end position="336"/>
    </location>
</feature>
<evidence type="ECO:0000256" key="4">
    <source>
        <dbReference type="ARBA" id="ARBA00022692"/>
    </source>
</evidence>
<feature type="compositionally biased region" description="Pro residues" evidence="7">
    <location>
        <begin position="745"/>
        <end position="754"/>
    </location>
</feature>
<dbReference type="Proteomes" id="UP001216390">
    <property type="component" value="Chromosome"/>
</dbReference>
<dbReference type="RefSeq" id="WP_272737252.1">
    <property type="nucleotide sequence ID" value="NZ_CP116942.1"/>
</dbReference>
<evidence type="ECO:0000313" key="10">
    <source>
        <dbReference type="EMBL" id="WCO67731.1"/>
    </source>
</evidence>
<evidence type="ECO:0000256" key="8">
    <source>
        <dbReference type="SAM" id="Phobius"/>
    </source>
</evidence>
<dbReference type="GO" id="GO:0005886">
    <property type="term" value="C:plasma membrane"/>
    <property type="evidence" value="ECO:0007669"/>
    <property type="project" value="UniProtKB-SubCell"/>
</dbReference>
<feature type="domain" description="Membrane transport protein MMPL" evidence="9">
    <location>
        <begin position="400"/>
        <end position="718"/>
    </location>
</feature>
<feature type="transmembrane region" description="Helical" evidence="8">
    <location>
        <begin position="609"/>
        <end position="632"/>
    </location>
</feature>
<dbReference type="Gene3D" id="1.20.1640.10">
    <property type="entry name" value="Multidrug efflux transporter AcrB transmembrane domain"/>
    <property type="match status" value="2"/>
</dbReference>
<dbReference type="InterPro" id="IPR050545">
    <property type="entry name" value="Mycobact_MmpL"/>
</dbReference>
<evidence type="ECO:0000256" key="6">
    <source>
        <dbReference type="ARBA" id="ARBA00023136"/>
    </source>
</evidence>
<dbReference type="Pfam" id="PF03176">
    <property type="entry name" value="MMPL"/>
    <property type="match status" value="2"/>
</dbReference>
<evidence type="ECO:0000256" key="3">
    <source>
        <dbReference type="ARBA" id="ARBA00022475"/>
    </source>
</evidence>
<evidence type="ECO:0000259" key="9">
    <source>
        <dbReference type="Pfam" id="PF03176"/>
    </source>
</evidence>
<dbReference type="EMBL" id="CP116942">
    <property type="protein sequence ID" value="WCO67731.1"/>
    <property type="molecule type" value="Genomic_DNA"/>
</dbReference>
<dbReference type="SUPFAM" id="SSF82866">
    <property type="entry name" value="Multidrug efflux transporter AcrB transmembrane domain"/>
    <property type="match status" value="2"/>
</dbReference>
<feature type="transmembrane region" description="Helical" evidence="8">
    <location>
        <begin position="541"/>
        <end position="563"/>
    </location>
</feature>
<evidence type="ECO:0000256" key="2">
    <source>
        <dbReference type="ARBA" id="ARBA00010157"/>
    </source>
</evidence>
<proteinExistence type="inferred from homology"/>
<feature type="transmembrane region" description="Helical" evidence="8">
    <location>
        <begin position="233"/>
        <end position="255"/>
    </location>
</feature>
<feature type="transmembrane region" description="Helical" evidence="8">
    <location>
        <begin position="653"/>
        <end position="672"/>
    </location>
</feature>
<keyword evidence="11" id="KW-1185">Reference proteome</keyword>
<name>A0AAF0BS54_9ACTN</name>
<gene>
    <name evidence="10" type="ORF">PO878_03205</name>
</gene>
<dbReference type="PANTHER" id="PTHR33406">
    <property type="entry name" value="MEMBRANE PROTEIN MJ1562-RELATED"/>
    <property type="match status" value="1"/>
</dbReference>
<sequence>MLTRLAHLSVRRRRLILVLAALGFVVAGAVGGGVAEHLSAGGFDDPSAEASQAEDVLSDELGTGSPNLVLLVTADDGGSVDDAEVAASAGEVEARLAAEPDVADVASYWSLGRPAPLRSGPEAEEESALVVARIVGDQDHVVTRADELREELGGPIDGATVTTGGYAAVFGDVGHTVEQDLVRAELIAIPITLLLLLFVFRGVVAALLPLVVGALSVVGTFLVLRILSEVTEVSVFALNLTTAMGLGLAIDYSLFIISRYREELAGGAAPQEAVVRTVRTAGRTVAFSALTVAVSLCALLVFPLAFLRSFAYAGVPVAALAGLFAVVVLPALLAVLGPRVDALSLRHRPPPPVGEGAWHRIATAVMRRPVPVIVVVVGVLLVLGSPFLRLEMGRPDDRVLPPSAESRQVSEVLRADYGSQESGTLAVVAPDTTAAGTGPALDAAIAGYATELSRLDGVSRVDAATGVYIDGTEVPVGPEVTDRFTDDEGTWMSVVPSVEPISAEGEALVTEVRATDAPFPTLVGGEPAQLLDSRDSLLSRLPLALGIIAGITFALLFVMFGSVVVPVKALVLNLLSLTATFGAMVWIFQDGNLSGVLDFTATGTLDSTTPILMFCVAFGLSMDYEVFLLSRIKEEHDAGRDNISAVAVGLERTGRIVTAAALLIAVVFTAFATSQVSFIKLFGVGLTLAVLMDAFVIRGTLVPAFMRLAGEANWWAPRWMRRLHDRIGVSEHVDLGAPTGQDPGSPHPAPAGSS</sequence>
<evidence type="ECO:0000256" key="1">
    <source>
        <dbReference type="ARBA" id="ARBA00004651"/>
    </source>
</evidence>
<dbReference type="InterPro" id="IPR004869">
    <property type="entry name" value="MMPL_dom"/>
</dbReference>
<feature type="region of interest" description="Disordered" evidence="7">
    <location>
        <begin position="734"/>
        <end position="754"/>
    </location>
</feature>
<evidence type="ECO:0000313" key="11">
    <source>
        <dbReference type="Proteomes" id="UP001216390"/>
    </source>
</evidence>
<organism evidence="10 11">
    <name type="scientific">Iamia majanohamensis</name>
    <dbReference type="NCBI Taxonomy" id="467976"/>
    <lineage>
        <taxon>Bacteria</taxon>
        <taxon>Bacillati</taxon>
        <taxon>Actinomycetota</taxon>
        <taxon>Acidimicrobiia</taxon>
        <taxon>Acidimicrobiales</taxon>
        <taxon>Iamiaceae</taxon>
        <taxon>Iamia</taxon>
    </lineage>
</organism>
<reference evidence="10" key="1">
    <citation type="submission" date="2023-01" db="EMBL/GenBank/DDBJ databases">
        <title>The diversity of Class Acidimicrobiia in South China Sea sediment environments and the proposal of Iamia marina sp. nov., a novel species of the genus Iamia.</title>
        <authorList>
            <person name="He Y."/>
            <person name="Tian X."/>
        </authorList>
    </citation>
    <scope>NUCLEOTIDE SEQUENCE</scope>
    <source>
        <strain evidence="10">DSM 19957</strain>
    </source>
</reference>
<keyword evidence="6 8" id="KW-0472">Membrane</keyword>
<keyword evidence="3" id="KW-1003">Cell membrane</keyword>
<keyword evidence="5 8" id="KW-1133">Transmembrane helix</keyword>
<feature type="domain" description="Membrane transport protein MMPL" evidence="9">
    <location>
        <begin position="45"/>
        <end position="372"/>
    </location>
</feature>
<protein>
    <submittedName>
        <fullName evidence="10">MMPL family transporter</fullName>
    </submittedName>
</protein>
<feature type="transmembrane region" description="Helical" evidence="8">
    <location>
        <begin position="207"/>
        <end position="227"/>
    </location>
</feature>
<comment type="subcellular location">
    <subcellularLocation>
        <location evidence="1">Cell membrane</location>
        <topology evidence="1">Multi-pass membrane protein</topology>
    </subcellularLocation>
</comment>
<keyword evidence="4 8" id="KW-0812">Transmembrane</keyword>
<dbReference type="PANTHER" id="PTHR33406:SF11">
    <property type="entry name" value="MEMBRANE PROTEIN SCO6666-RELATED"/>
    <property type="match status" value="1"/>
</dbReference>
<comment type="similarity">
    <text evidence="2">Belongs to the resistance-nodulation-cell division (RND) (TC 2.A.6) family. MmpL subfamily.</text>
</comment>
<evidence type="ECO:0000256" key="5">
    <source>
        <dbReference type="ARBA" id="ARBA00022989"/>
    </source>
</evidence>
<dbReference type="AlphaFoldDB" id="A0AAF0BS54"/>
<feature type="transmembrane region" description="Helical" evidence="8">
    <location>
        <begin position="370"/>
        <end position="388"/>
    </location>
</feature>